<keyword evidence="4 5" id="KW-0472">Membrane</keyword>
<reference evidence="6" key="1">
    <citation type="submission" date="2020-05" db="EMBL/GenBank/DDBJ databases">
        <authorList>
            <person name="Chiriac C."/>
            <person name="Salcher M."/>
            <person name="Ghai R."/>
            <person name="Kavagutti S V."/>
        </authorList>
    </citation>
    <scope>NUCLEOTIDE SEQUENCE</scope>
</reference>
<name>A0A6J6LVM0_9ZZZZ</name>
<keyword evidence="2 5" id="KW-0812">Transmembrane</keyword>
<evidence type="ECO:0000256" key="3">
    <source>
        <dbReference type="ARBA" id="ARBA00022989"/>
    </source>
</evidence>
<evidence type="ECO:0000256" key="5">
    <source>
        <dbReference type="SAM" id="Phobius"/>
    </source>
</evidence>
<feature type="transmembrane region" description="Helical" evidence="5">
    <location>
        <begin position="76"/>
        <end position="95"/>
    </location>
</feature>
<dbReference type="AlphaFoldDB" id="A0A6J6LVM0"/>
<feature type="transmembrane region" description="Helical" evidence="5">
    <location>
        <begin position="38"/>
        <end position="56"/>
    </location>
</feature>
<feature type="transmembrane region" description="Helical" evidence="5">
    <location>
        <begin position="203"/>
        <end position="224"/>
    </location>
</feature>
<keyword evidence="3 5" id="KW-1133">Transmembrane helix</keyword>
<evidence type="ECO:0000256" key="2">
    <source>
        <dbReference type="ARBA" id="ARBA00022692"/>
    </source>
</evidence>
<dbReference type="Pfam" id="PF03741">
    <property type="entry name" value="TerC"/>
    <property type="match status" value="1"/>
</dbReference>
<gene>
    <name evidence="6" type="ORF">UFOPK2342_00045</name>
</gene>
<dbReference type="EMBL" id="CAEZXB010000001">
    <property type="protein sequence ID" value="CAB4664475.1"/>
    <property type="molecule type" value="Genomic_DNA"/>
</dbReference>
<feature type="transmembrane region" description="Helical" evidence="5">
    <location>
        <begin position="6"/>
        <end position="26"/>
    </location>
</feature>
<accession>A0A6J6LVM0</accession>
<feature type="transmembrane region" description="Helical" evidence="5">
    <location>
        <begin position="174"/>
        <end position="197"/>
    </location>
</feature>
<protein>
    <submittedName>
        <fullName evidence="6">Unannotated protein</fullName>
    </submittedName>
</protein>
<organism evidence="6">
    <name type="scientific">freshwater metagenome</name>
    <dbReference type="NCBI Taxonomy" id="449393"/>
    <lineage>
        <taxon>unclassified sequences</taxon>
        <taxon>metagenomes</taxon>
        <taxon>ecological metagenomes</taxon>
    </lineage>
</organism>
<evidence type="ECO:0000256" key="4">
    <source>
        <dbReference type="ARBA" id="ARBA00023136"/>
    </source>
</evidence>
<feature type="transmembrane region" description="Helical" evidence="5">
    <location>
        <begin position="231"/>
        <end position="250"/>
    </location>
</feature>
<evidence type="ECO:0000313" key="6">
    <source>
        <dbReference type="EMBL" id="CAB4664475.1"/>
    </source>
</evidence>
<proteinExistence type="predicted"/>
<comment type="subcellular location">
    <subcellularLocation>
        <location evidence="1">Membrane</location>
        <topology evidence="1">Multi-pass membrane protein</topology>
    </subcellularLocation>
</comment>
<dbReference type="PANTHER" id="PTHR30238:SF0">
    <property type="entry name" value="THYLAKOID MEMBRANE PROTEIN TERC, CHLOROPLASTIC"/>
    <property type="match status" value="1"/>
</dbReference>
<feature type="transmembrane region" description="Helical" evidence="5">
    <location>
        <begin position="102"/>
        <end position="123"/>
    </location>
</feature>
<dbReference type="PANTHER" id="PTHR30238">
    <property type="entry name" value="MEMBRANE BOUND PREDICTED REDOX MODULATOR"/>
    <property type="match status" value="1"/>
</dbReference>
<feature type="transmembrane region" description="Helical" evidence="5">
    <location>
        <begin position="270"/>
        <end position="292"/>
    </location>
</feature>
<dbReference type="InterPro" id="IPR005496">
    <property type="entry name" value="Integral_membrane_TerC"/>
</dbReference>
<evidence type="ECO:0000256" key="1">
    <source>
        <dbReference type="ARBA" id="ARBA00004141"/>
    </source>
</evidence>
<feature type="transmembrane region" description="Helical" evidence="5">
    <location>
        <begin position="129"/>
        <end position="148"/>
    </location>
</feature>
<dbReference type="GO" id="GO:0016020">
    <property type="term" value="C:membrane"/>
    <property type="evidence" value="ECO:0007669"/>
    <property type="project" value="UniProtKB-SubCell"/>
</dbReference>
<sequence>MNITGQTWAIAMSILGAVFIFDFFNARRRPREVKPLEAALWTIFYIALALGFAIFLAQQVGAQASNEFLAGWLTEYSLSIDNLFIFIIIFGALKLPKEREQAALMAGIALALFFRAIFIGIGAFVIHKFVAVFFLFGAFLLYTAFHLGKGGGGDEDWHEGRVLGYFKKKGLSPFGLSIIALGITDVLFAVDSIPAIFGLTREAFIVFTANAFALLGLRQLYFLLGALASRLVYLSKGLAVILAFIGLKLILEAAHGVHWTQIGSVELPEIGTNFSLIFIVSVLAVTTVASVVKTRRSGD</sequence>